<proteinExistence type="predicted"/>
<name>A0A379Y3Y6_SALET</name>
<sequence>MSDVIAIFDGSSVIGKAKLPDDLIHRVEMMRQIDEESGKPDFFITNMNKEDIFDLKFGEMRCTDDQTLAFTAYNQVVATIKANMEFAETIMRLRQERGDY</sequence>
<gene>
    <name evidence="1" type="ORF">NCTC5798_06172</name>
</gene>
<evidence type="ECO:0000313" key="2">
    <source>
        <dbReference type="Proteomes" id="UP000255534"/>
    </source>
</evidence>
<accession>A0A379Y3Y6</accession>
<dbReference type="Proteomes" id="UP000255534">
    <property type="component" value="Unassembled WGS sequence"/>
</dbReference>
<dbReference type="EMBL" id="UGXK01000002">
    <property type="protein sequence ID" value="SUI39729.1"/>
    <property type="molecule type" value="Genomic_DNA"/>
</dbReference>
<protein>
    <submittedName>
        <fullName evidence="1">Uncharacterized protein</fullName>
    </submittedName>
</protein>
<dbReference type="AlphaFoldDB" id="A0A379Y3Y6"/>
<organism evidence="1 2">
    <name type="scientific">Salmonella enterica I</name>
    <dbReference type="NCBI Taxonomy" id="59201"/>
    <lineage>
        <taxon>Bacteria</taxon>
        <taxon>Pseudomonadati</taxon>
        <taxon>Pseudomonadota</taxon>
        <taxon>Gammaproteobacteria</taxon>
        <taxon>Enterobacterales</taxon>
        <taxon>Enterobacteriaceae</taxon>
        <taxon>Salmonella</taxon>
    </lineage>
</organism>
<reference evidence="1 2" key="1">
    <citation type="submission" date="2018-06" db="EMBL/GenBank/DDBJ databases">
        <authorList>
            <consortium name="Pathogen Informatics"/>
            <person name="Doyle S."/>
        </authorList>
    </citation>
    <scope>NUCLEOTIDE SEQUENCE [LARGE SCALE GENOMIC DNA]</scope>
    <source>
        <strain evidence="1 2">NCTC5798</strain>
    </source>
</reference>
<evidence type="ECO:0000313" key="1">
    <source>
        <dbReference type="EMBL" id="SUI39729.1"/>
    </source>
</evidence>